<evidence type="ECO:0000313" key="3">
    <source>
        <dbReference type="EMBL" id="SVB31399.1"/>
    </source>
</evidence>
<name>A0A382CZW6_9ZZZZ</name>
<feature type="transmembrane region" description="Helical" evidence="1">
    <location>
        <begin position="9"/>
        <end position="28"/>
    </location>
</feature>
<feature type="transmembrane region" description="Helical" evidence="1">
    <location>
        <begin position="119"/>
        <end position="142"/>
    </location>
</feature>
<gene>
    <name evidence="3" type="ORF">METZ01_LOCUS184253</name>
</gene>
<reference evidence="3" key="1">
    <citation type="submission" date="2018-05" db="EMBL/GenBank/DDBJ databases">
        <authorList>
            <person name="Lanie J.A."/>
            <person name="Ng W.-L."/>
            <person name="Kazmierczak K.M."/>
            <person name="Andrzejewski T.M."/>
            <person name="Davidsen T.M."/>
            <person name="Wayne K.J."/>
            <person name="Tettelin H."/>
            <person name="Glass J.I."/>
            <person name="Rusch D."/>
            <person name="Podicherti R."/>
            <person name="Tsui H.-C.T."/>
            <person name="Winkler M.E."/>
        </authorList>
    </citation>
    <scope>NUCLEOTIDE SEQUENCE</scope>
</reference>
<dbReference type="Pfam" id="PF07331">
    <property type="entry name" value="TctB"/>
    <property type="match status" value="1"/>
</dbReference>
<feature type="transmembrane region" description="Helical" evidence="1">
    <location>
        <begin position="34"/>
        <end position="52"/>
    </location>
</feature>
<evidence type="ECO:0000259" key="2">
    <source>
        <dbReference type="Pfam" id="PF07331"/>
    </source>
</evidence>
<keyword evidence="1" id="KW-0472">Membrane</keyword>
<feature type="transmembrane region" description="Helical" evidence="1">
    <location>
        <begin position="82"/>
        <end position="113"/>
    </location>
</feature>
<keyword evidence="1" id="KW-1133">Transmembrane helix</keyword>
<evidence type="ECO:0000256" key="1">
    <source>
        <dbReference type="SAM" id="Phobius"/>
    </source>
</evidence>
<sequence>MERSTQENIFVGILLCLFVGYVLMSLDFGPNARLVPLPISIIGLMLLVTQLAQQNLLKTVKLKTSAEKMGPKEPETDGKREIIALGFVTGFVALIVLLGPLAAVFFFSVMFFIVTKHYALWKAIAVALILSATMYFLFIIGLRLESYHGILGSLLVQSLTP</sequence>
<feature type="domain" description="DUF1468" evidence="2">
    <location>
        <begin position="10"/>
        <end position="144"/>
    </location>
</feature>
<dbReference type="EMBL" id="UINC01036830">
    <property type="protein sequence ID" value="SVB31399.1"/>
    <property type="molecule type" value="Genomic_DNA"/>
</dbReference>
<dbReference type="InterPro" id="IPR009936">
    <property type="entry name" value="DUF1468"/>
</dbReference>
<dbReference type="AlphaFoldDB" id="A0A382CZW6"/>
<organism evidence="3">
    <name type="scientific">marine metagenome</name>
    <dbReference type="NCBI Taxonomy" id="408172"/>
    <lineage>
        <taxon>unclassified sequences</taxon>
        <taxon>metagenomes</taxon>
        <taxon>ecological metagenomes</taxon>
    </lineage>
</organism>
<proteinExistence type="predicted"/>
<keyword evidence="1" id="KW-0812">Transmembrane</keyword>
<accession>A0A382CZW6</accession>
<protein>
    <recommendedName>
        <fullName evidence="2">DUF1468 domain-containing protein</fullName>
    </recommendedName>
</protein>